<dbReference type="Gene3D" id="3.10.20.860">
    <property type="match status" value="1"/>
</dbReference>
<dbReference type="NCBIfam" id="TIGR03831">
    <property type="entry name" value="YgiT_finger"/>
    <property type="match status" value="1"/>
</dbReference>
<sequence length="73" mass="7895">MNCIICKNGETSPGLVTVTLERGESIIIKKVPAEVCNNCGEYCLSNQITEEILHRAEIAASNGAEVEIIRYAA</sequence>
<accession>A0ABR8ELW7</accession>
<evidence type="ECO:0000313" key="1">
    <source>
        <dbReference type="EMBL" id="MBD2547495.1"/>
    </source>
</evidence>
<name>A0ABR8ELW7_9CYAN</name>
<reference evidence="1 2" key="1">
    <citation type="journal article" date="2020" name="ISME J.">
        <title>Comparative genomics reveals insights into cyanobacterial evolution and habitat adaptation.</title>
        <authorList>
            <person name="Chen M.Y."/>
            <person name="Teng W.K."/>
            <person name="Zhao L."/>
            <person name="Hu C.X."/>
            <person name="Zhou Y.K."/>
            <person name="Han B.P."/>
            <person name="Song L.R."/>
            <person name="Shu W.S."/>
        </authorList>
    </citation>
    <scope>NUCLEOTIDE SEQUENCE [LARGE SCALE GENOMIC DNA]</scope>
    <source>
        <strain evidence="1 2">FACHB-1370</strain>
    </source>
</reference>
<proteinExistence type="predicted"/>
<dbReference type="InterPro" id="IPR022453">
    <property type="entry name" value="Znf_MqsA-type"/>
</dbReference>
<dbReference type="CDD" id="cd12870">
    <property type="entry name" value="MqsA"/>
    <property type="match status" value="1"/>
</dbReference>
<dbReference type="EMBL" id="JACJSK010000074">
    <property type="protein sequence ID" value="MBD2547495.1"/>
    <property type="molecule type" value="Genomic_DNA"/>
</dbReference>
<dbReference type="RefSeq" id="WP_190880638.1">
    <property type="nucleotide sequence ID" value="NZ_JACJSK010000074.1"/>
</dbReference>
<keyword evidence="2" id="KW-1185">Reference proteome</keyword>
<evidence type="ECO:0000313" key="2">
    <source>
        <dbReference type="Proteomes" id="UP000641954"/>
    </source>
</evidence>
<comment type="caution">
    <text evidence="1">The sequence shown here is derived from an EMBL/GenBank/DDBJ whole genome shotgun (WGS) entry which is preliminary data.</text>
</comment>
<protein>
    <submittedName>
        <fullName evidence="1">Type II toxin-antitoxin system MqsA family antitoxin</fullName>
    </submittedName>
</protein>
<dbReference type="Proteomes" id="UP000641954">
    <property type="component" value="Unassembled WGS sequence"/>
</dbReference>
<organism evidence="1 2">
    <name type="scientific">Planktothricoides raciborskii FACHB-1370</name>
    <dbReference type="NCBI Taxonomy" id="2949576"/>
    <lineage>
        <taxon>Bacteria</taxon>
        <taxon>Bacillati</taxon>
        <taxon>Cyanobacteriota</taxon>
        <taxon>Cyanophyceae</taxon>
        <taxon>Oscillatoriophycideae</taxon>
        <taxon>Oscillatoriales</taxon>
        <taxon>Oscillatoriaceae</taxon>
        <taxon>Planktothricoides</taxon>
    </lineage>
</organism>
<gene>
    <name evidence="1" type="ORF">H6G72_27445</name>
</gene>